<organism evidence="1 2">
    <name type="scientific">Desulfopila aestuarii DSM 18488</name>
    <dbReference type="NCBI Taxonomy" id="1121416"/>
    <lineage>
        <taxon>Bacteria</taxon>
        <taxon>Pseudomonadati</taxon>
        <taxon>Thermodesulfobacteriota</taxon>
        <taxon>Desulfobulbia</taxon>
        <taxon>Desulfobulbales</taxon>
        <taxon>Desulfocapsaceae</taxon>
        <taxon>Desulfopila</taxon>
    </lineage>
</organism>
<evidence type="ECO:0000313" key="2">
    <source>
        <dbReference type="Proteomes" id="UP000184603"/>
    </source>
</evidence>
<dbReference type="InterPro" id="IPR016155">
    <property type="entry name" value="Mopterin_synth/thiamin_S_b"/>
</dbReference>
<dbReference type="InterPro" id="IPR003749">
    <property type="entry name" value="ThiS/MoaD-like"/>
</dbReference>
<dbReference type="AlphaFoldDB" id="A0A1M7Y916"/>
<sequence length="66" mass="7440">MKTIHVNGEVKQIEMASLACLVRSIQKDTSGLVLEYNGRIIREAEWANIELYDDDVIEMLRFVGGG</sequence>
<reference evidence="1 2" key="1">
    <citation type="submission" date="2016-12" db="EMBL/GenBank/DDBJ databases">
        <authorList>
            <person name="Song W.-J."/>
            <person name="Kurnit D.M."/>
        </authorList>
    </citation>
    <scope>NUCLEOTIDE SEQUENCE [LARGE SCALE GENOMIC DNA]</scope>
    <source>
        <strain evidence="1 2">DSM 18488</strain>
    </source>
</reference>
<dbReference type="RefSeq" id="WP_073614014.1">
    <property type="nucleotide sequence ID" value="NZ_FRFE01000012.1"/>
</dbReference>
<gene>
    <name evidence="1" type="ORF">SAMN02745220_02694</name>
</gene>
<dbReference type="InterPro" id="IPR010035">
    <property type="entry name" value="Thi_S"/>
</dbReference>
<dbReference type="Pfam" id="PF02597">
    <property type="entry name" value="ThiS"/>
    <property type="match status" value="1"/>
</dbReference>
<dbReference type="STRING" id="1121416.SAMN02745220_02694"/>
<dbReference type="PANTHER" id="PTHR34472:SF1">
    <property type="entry name" value="SULFUR CARRIER PROTEIN THIS"/>
    <property type="match status" value="1"/>
</dbReference>
<dbReference type="EMBL" id="FRFE01000012">
    <property type="protein sequence ID" value="SHO49099.1"/>
    <property type="molecule type" value="Genomic_DNA"/>
</dbReference>
<dbReference type="Proteomes" id="UP000184603">
    <property type="component" value="Unassembled WGS sequence"/>
</dbReference>
<dbReference type="Gene3D" id="3.10.20.30">
    <property type="match status" value="1"/>
</dbReference>
<dbReference type="OrthoDB" id="197113at2"/>
<dbReference type="PANTHER" id="PTHR34472">
    <property type="entry name" value="SULFUR CARRIER PROTEIN THIS"/>
    <property type="match status" value="1"/>
</dbReference>
<proteinExistence type="predicted"/>
<name>A0A1M7Y916_9BACT</name>
<dbReference type="InterPro" id="IPR012675">
    <property type="entry name" value="Beta-grasp_dom_sf"/>
</dbReference>
<dbReference type="SUPFAM" id="SSF54285">
    <property type="entry name" value="MoaD/ThiS"/>
    <property type="match status" value="1"/>
</dbReference>
<keyword evidence="2" id="KW-1185">Reference proteome</keyword>
<dbReference type="CDD" id="cd00565">
    <property type="entry name" value="Ubl_ThiS"/>
    <property type="match status" value="1"/>
</dbReference>
<evidence type="ECO:0000313" key="1">
    <source>
        <dbReference type="EMBL" id="SHO49099.1"/>
    </source>
</evidence>
<protein>
    <submittedName>
        <fullName evidence="1">Sulfur carrier protein</fullName>
    </submittedName>
</protein>
<dbReference type="NCBIfam" id="TIGR01683">
    <property type="entry name" value="thiS"/>
    <property type="match status" value="1"/>
</dbReference>
<accession>A0A1M7Y916</accession>